<dbReference type="OrthoDB" id="770076at2"/>
<name>A0A238UF85_9FLAO</name>
<sequence>MNIRFVFILTAIIFNSCKKTKTNDPIIHRKDSTETKFLQNTNTLVEAETKYVNAFSGLRYREKPNGKILGKLPYNSKISVIKHSGIFSQIKDNNNFIESEWVGIHLNNDTVYVFNAFLSEKINKTGVWAKFPLKKMPFVDSTNFDNMILKNKLSINEIKKLQLQELYPDLLKEDRDFNAYPSYQLDLKNDQLQCIAVLVTKAGHEIETVLVVYENEKLMKYYGDSHEKPLINSLTVSYDEIAEGWSRITSEIKNNSITKIDALYTEPPRIDTTLHHINRLGYINKVTINFKNNIRPNQKLKLHTVYTDTIRFMNYNDNYDYFFLEAKKNNKDVSLIYNWDITKKYDFKKNDLIKIQWKIDSIFIAGDGETLSFSEYVIDAKRIE</sequence>
<evidence type="ECO:0000313" key="1">
    <source>
        <dbReference type="EMBL" id="SNR17134.1"/>
    </source>
</evidence>
<accession>A0A238UF85</accession>
<dbReference type="KEGG" id="tje:TJEJU_3490"/>
<proteinExistence type="predicted"/>
<dbReference type="Proteomes" id="UP000215214">
    <property type="component" value="Chromosome TJEJU"/>
</dbReference>
<dbReference type="EMBL" id="LT899436">
    <property type="protein sequence ID" value="SNR17134.1"/>
    <property type="molecule type" value="Genomic_DNA"/>
</dbReference>
<organism evidence="1 2">
    <name type="scientific">Tenacibaculum jejuense</name>
    <dbReference type="NCBI Taxonomy" id="584609"/>
    <lineage>
        <taxon>Bacteria</taxon>
        <taxon>Pseudomonadati</taxon>
        <taxon>Bacteroidota</taxon>
        <taxon>Flavobacteriia</taxon>
        <taxon>Flavobacteriales</taxon>
        <taxon>Flavobacteriaceae</taxon>
        <taxon>Tenacibaculum</taxon>
    </lineage>
</organism>
<evidence type="ECO:0008006" key="3">
    <source>
        <dbReference type="Google" id="ProtNLM"/>
    </source>
</evidence>
<dbReference type="Gene3D" id="2.30.30.40">
    <property type="entry name" value="SH3 Domains"/>
    <property type="match status" value="1"/>
</dbReference>
<gene>
    <name evidence="1" type="ORF">TJEJU_3490</name>
</gene>
<keyword evidence="2" id="KW-1185">Reference proteome</keyword>
<dbReference type="RefSeq" id="WP_095074132.1">
    <property type="nucleotide sequence ID" value="NZ_LT899436.1"/>
</dbReference>
<protein>
    <recommendedName>
        <fullName evidence="3">SH3b domain-containing protein</fullName>
    </recommendedName>
</protein>
<evidence type="ECO:0000313" key="2">
    <source>
        <dbReference type="Proteomes" id="UP000215214"/>
    </source>
</evidence>
<dbReference type="AlphaFoldDB" id="A0A238UF85"/>
<reference evidence="1 2" key="1">
    <citation type="submission" date="2017-07" db="EMBL/GenBank/DDBJ databases">
        <authorList>
            <person name="Sun Z.S."/>
            <person name="Albrecht U."/>
            <person name="Echele G."/>
            <person name="Lee C.C."/>
        </authorList>
    </citation>
    <scope>NUCLEOTIDE SEQUENCE [LARGE SCALE GENOMIC DNA]</scope>
    <source>
        <strain evidence="2">type strain: KCTC 22618</strain>
    </source>
</reference>